<evidence type="ECO:0000313" key="3">
    <source>
        <dbReference type="Proteomes" id="UP001595719"/>
    </source>
</evidence>
<feature type="domain" description="Cyclophilin-like" evidence="1">
    <location>
        <begin position="5"/>
        <end position="113"/>
    </location>
</feature>
<reference evidence="3" key="1">
    <citation type="journal article" date="2019" name="Int. J. Syst. Evol. Microbiol.">
        <title>The Global Catalogue of Microorganisms (GCM) 10K type strain sequencing project: providing services to taxonomists for standard genome sequencing and annotation.</title>
        <authorList>
            <consortium name="The Broad Institute Genomics Platform"/>
            <consortium name="The Broad Institute Genome Sequencing Center for Infectious Disease"/>
            <person name="Wu L."/>
            <person name="Ma J."/>
        </authorList>
    </citation>
    <scope>NUCLEOTIDE SEQUENCE [LARGE SCALE GENOMIC DNA]</scope>
    <source>
        <strain evidence="3">CGMCC 1.15345</strain>
    </source>
</reference>
<name>A0ABV8VZT5_9FLAO</name>
<dbReference type="RefSeq" id="WP_179003736.1">
    <property type="nucleotide sequence ID" value="NZ_JBHSCO010000001.1"/>
</dbReference>
<evidence type="ECO:0000259" key="1">
    <source>
        <dbReference type="Pfam" id="PF18050"/>
    </source>
</evidence>
<keyword evidence="3" id="KW-1185">Reference proteome</keyword>
<accession>A0ABV8VZT5</accession>
<protein>
    <submittedName>
        <fullName evidence="2">Cyclophilin-like fold protein</fullName>
    </submittedName>
</protein>
<dbReference type="SUPFAM" id="SSF50891">
    <property type="entry name" value="Cyclophilin-like"/>
    <property type="match status" value="1"/>
</dbReference>
<dbReference type="Gene3D" id="2.40.100.20">
    <property type="match status" value="1"/>
</dbReference>
<sequence>MKLKIQIGDKQVEAVLYNNPTSQDFAALLPLTLTLRDYNRTEKVSDLNKRLTIQNAPNGYAAFVGDLTYYAPWGNLALFYKNYTYATGLISIGKITSGIEAFSTQDAVVVKIELEKKQL</sequence>
<organism evidence="2 3">
    <name type="scientific">Flavobacterium quisquiliarum</name>
    <dbReference type="NCBI Taxonomy" id="1834436"/>
    <lineage>
        <taxon>Bacteria</taxon>
        <taxon>Pseudomonadati</taxon>
        <taxon>Bacteroidota</taxon>
        <taxon>Flavobacteriia</taxon>
        <taxon>Flavobacteriales</taxon>
        <taxon>Flavobacteriaceae</taxon>
        <taxon>Flavobacterium</taxon>
    </lineage>
</organism>
<dbReference type="InterPro" id="IPR041183">
    <property type="entry name" value="Cyclophilin-like"/>
</dbReference>
<dbReference type="Pfam" id="PF18050">
    <property type="entry name" value="Cyclophil_like2"/>
    <property type="match status" value="1"/>
</dbReference>
<dbReference type="Proteomes" id="UP001595719">
    <property type="component" value="Unassembled WGS sequence"/>
</dbReference>
<dbReference type="InterPro" id="IPR029000">
    <property type="entry name" value="Cyclophilin-like_dom_sf"/>
</dbReference>
<proteinExistence type="predicted"/>
<gene>
    <name evidence="2" type="ORF">ACFOY0_03035</name>
</gene>
<dbReference type="EMBL" id="JBHSCO010000001">
    <property type="protein sequence ID" value="MFC4389961.1"/>
    <property type="molecule type" value="Genomic_DNA"/>
</dbReference>
<evidence type="ECO:0000313" key="2">
    <source>
        <dbReference type="EMBL" id="MFC4389961.1"/>
    </source>
</evidence>
<comment type="caution">
    <text evidence="2">The sequence shown here is derived from an EMBL/GenBank/DDBJ whole genome shotgun (WGS) entry which is preliminary data.</text>
</comment>